<name>A0A2N3IHZ6_9BACT</name>
<dbReference type="RefSeq" id="WP_101358383.1">
    <property type="nucleotide sequence ID" value="NZ_NKXO01000014.1"/>
</dbReference>
<dbReference type="InterPro" id="IPR050065">
    <property type="entry name" value="GlmU-like"/>
</dbReference>
<evidence type="ECO:0000256" key="1">
    <source>
        <dbReference type="ARBA" id="ARBA00022679"/>
    </source>
</evidence>
<dbReference type="GO" id="GO:0016779">
    <property type="term" value="F:nucleotidyltransferase activity"/>
    <property type="evidence" value="ECO:0007669"/>
    <property type="project" value="UniProtKB-ARBA"/>
</dbReference>
<organism evidence="3 4">
    <name type="scientific">Raineya orbicola</name>
    <dbReference type="NCBI Taxonomy" id="2016530"/>
    <lineage>
        <taxon>Bacteria</taxon>
        <taxon>Pseudomonadati</taxon>
        <taxon>Bacteroidota</taxon>
        <taxon>Cytophagia</taxon>
        <taxon>Cytophagales</taxon>
        <taxon>Raineyaceae</taxon>
        <taxon>Raineya</taxon>
    </lineage>
</organism>
<dbReference type="Proteomes" id="UP000233387">
    <property type="component" value="Unassembled WGS sequence"/>
</dbReference>
<dbReference type="PANTHER" id="PTHR43584">
    <property type="entry name" value="NUCLEOTIDYL TRANSFERASE"/>
    <property type="match status" value="1"/>
</dbReference>
<sequence length="382" mass="43071">MNFILFDAPQDHANLLPLTFVRPISEIRIGILTIREKWEKYLQTSCSYQTESYLSEKYSMHWGTENIFINASVLPSEHLAEKIKTLSNKQALYAENTLIAYRNEAQEKIFWNEPIRKISYPFDIFSFNGSEIQADFQIITRGRKSQPIEDKHTIIYKPENIFIEEGADLKACVLNAEKGVIYIGKNAQVQEMSVIQGNFALCEGAVINIGGKMRGDTTIGNYCKVGGEISNSVIFGYSNKAHDGFLGNSVIAEWCNLGADTNTSNLKNNYSNVKIWNFLKGDFIDTQKQFCGLIMGDYCKAGINTMFNTGTVAGISCNIFGGDFPPKFIPSFSWGGAKGFEIYELTKFFGDIEKMMARRGKTLSEQEKAIIRHCYHNNKPSL</sequence>
<proteinExistence type="predicted"/>
<accession>A0A2N3IHZ6</accession>
<dbReference type="NCBIfam" id="TIGR03991">
    <property type="entry name" value="alt_bact_glmU"/>
    <property type="match status" value="1"/>
</dbReference>
<dbReference type="Pfam" id="PF13562">
    <property type="entry name" value="NTP_transf_4"/>
    <property type="match status" value="1"/>
</dbReference>
<protein>
    <submittedName>
        <fullName evidence="3">UDP-N-acetylglucosamine diphosphorylase/glucosamine-1-phosphate N-acetyltransferase</fullName>
    </submittedName>
</protein>
<keyword evidence="2" id="KW-0012">Acyltransferase</keyword>
<keyword evidence="1 3" id="KW-0808">Transferase</keyword>
<dbReference type="OrthoDB" id="9784832at2"/>
<dbReference type="Gene3D" id="2.160.10.10">
    <property type="entry name" value="Hexapeptide repeat proteins"/>
    <property type="match status" value="1"/>
</dbReference>
<dbReference type="PANTHER" id="PTHR43584:SF9">
    <property type="entry name" value="TRANSFERASE HEXAPEPTIDE REPEAT CONTAINING PROTEIN"/>
    <property type="match status" value="1"/>
</dbReference>
<evidence type="ECO:0000313" key="4">
    <source>
        <dbReference type="Proteomes" id="UP000233387"/>
    </source>
</evidence>
<dbReference type="SUPFAM" id="SSF51161">
    <property type="entry name" value="Trimeric LpxA-like enzymes"/>
    <property type="match status" value="1"/>
</dbReference>
<evidence type="ECO:0000313" key="3">
    <source>
        <dbReference type="EMBL" id="PKQ69878.1"/>
    </source>
</evidence>
<gene>
    <name evidence="3" type="ORF">Rain11_1075</name>
</gene>
<dbReference type="EMBL" id="NKXO01000014">
    <property type="protein sequence ID" value="PKQ69878.1"/>
    <property type="molecule type" value="Genomic_DNA"/>
</dbReference>
<comment type="caution">
    <text evidence="3">The sequence shown here is derived from an EMBL/GenBank/DDBJ whole genome shotgun (WGS) entry which is preliminary data.</text>
</comment>
<dbReference type="AlphaFoldDB" id="A0A2N3IHZ6"/>
<dbReference type="InterPro" id="IPR023917">
    <property type="entry name" value="Bifunctiontional_GlmU_bac-type"/>
</dbReference>
<reference evidence="3 4" key="1">
    <citation type="submission" date="2017-06" db="EMBL/GenBank/DDBJ databases">
        <title>Raineya orbicola gen. nov., sp. nov. a slightly thermophilic bacterium of the phylum Bacteroidetes and the description of Raineyaceae fam. nov.</title>
        <authorList>
            <person name="Albuquerque L."/>
            <person name="Polonia A.R.M."/>
            <person name="Barroso C."/>
            <person name="Froufe H.J.C."/>
            <person name="Lage O."/>
            <person name="Lobo-Da-Cunha A."/>
            <person name="Egas C."/>
            <person name="Da Costa M.S."/>
        </authorList>
    </citation>
    <scope>NUCLEOTIDE SEQUENCE [LARGE SCALE GENOMIC DNA]</scope>
    <source>
        <strain evidence="3 4">SPSPC-11</strain>
    </source>
</reference>
<dbReference type="InterPro" id="IPR011004">
    <property type="entry name" value="Trimer_LpxA-like_sf"/>
</dbReference>
<keyword evidence="4" id="KW-1185">Reference proteome</keyword>
<evidence type="ECO:0000256" key="2">
    <source>
        <dbReference type="ARBA" id="ARBA00023315"/>
    </source>
</evidence>
<dbReference type="GO" id="GO:0016746">
    <property type="term" value="F:acyltransferase activity"/>
    <property type="evidence" value="ECO:0007669"/>
    <property type="project" value="UniProtKB-KW"/>
</dbReference>